<dbReference type="STRING" id="1209926.A0A1G4B9Q1"/>
<keyword evidence="3" id="KW-1185">Reference proteome</keyword>
<evidence type="ECO:0000256" key="1">
    <source>
        <dbReference type="SAM" id="MobiDB-lite"/>
    </source>
</evidence>
<proteinExistence type="predicted"/>
<dbReference type="GeneID" id="34559663"/>
<dbReference type="RefSeq" id="XP_022475295.1">
    <property type="nucleotide sequence ID" value="XM_022618153.1"/>
</dbReference>
<organism evidence="2 3">
    <name type="scientific">Colletotrichum orchidophilum</name>
    <dbReference type="NCBI Taxonomy" id="1209926"/>
    <lineage>
        <taxon>Eukaryota</taxon>
        <taxon>Fungi</taxon>
        <taxon>Dikarya</taxon>
        <taxon>Ascomycota</taxon>
        <taxon>Pezizomycotina</taxon>
        <taxon>Sordariomycetes</taxon>
        <taxon>Hypocreomycetidae</taxon>
        <taxon>Glomerellales</taxon>
        <taxon>Glomerellaceae</taxon>
        <taxon>Colletotrichum</taxon>
    </lineage>
</organism>
<reference evidence="2 3" key="1">
    <citation type="submission" date="2016-09" db="EMBL/GenBank/DDBJ databases">
        <authorList>
            <person name="Capua I."/>
            <person name="De Benedictis P."/>
            <person name="Joannis T."/>
            <person name="Lombin L.H."/>
            <person name="Cattoli G."/>
        </authorList>
    </citation>
    <scope>NUCLEOTIDE SEQUENCE [LARGE SCALE GENOMIC DNA]</scope>
    <source>
        <strain evidence="2 3">IMI 309357</strain>
    </source>
</reference>
<gene>
    <name evidence="2" type="ORF">CORC01_06512</name>
</gene>
<dbReference type="AlphaFoldDB" id="A0A1G4B9Q1"/>
<evidence type="ECO:0000313" key="2">
    <source>
        <dbReference type="EMBL" id="OHE98144.1"/>
    </source>
</evidence>
<sequence length="510" mass="56666">MSNVVVQHQAIGEQHSFRPELRVRRFGRQDFERFNQEAARGSHLCVGSGAIGKVQVECKYHWKKAQWGVLGLSRHPAGIVYIDMTIHQPPGHDLSNATVLITLTEQDTCKVDDGGQWRQRHVRTSLESDYAVQVTDFFGPKSITGPKIVTSEIKHKVFEPTIGAGGFFELGGMGTRHSVTRELVDSWTFKGTVKRAKDGEGFRSLEWELNESETASNPFRKHVFHTGFAFEHSGRPVTMCVEVEGRLKSKMRQSRHKLLRFCSKSGDTDNSMITEIDLSSVTSVFKKQLDVIAHGLNLAMQKENHDATPVEMPPPMPATFAEISPSTEIPSKEVDEVGDSGVDVLMQYLHQPATVEIVRQSSPVENGSEFSAGDETLVNDSSDQSVPDKPIRSVGLVTAQHVLKVSEVVALALFNWVLMVMKLVGSGQQLQLTATPASMKKVGSSEYHKDSPPSQTDWDVEIEEQFTKPPKRLLSPKLTASITDGLPQVMASLQNERMSERIQVRRRGSI</sequence>
<name>A0A1G4B9Q1_9PEZI</name>
<accession>A0A1G4B9Q1</accession>
<dbReference type="Proteomes" id="UP000176998">
    <property type="component" value="Unassembled WGS sequence"/>
</dbReference>
<feature type="region of interest" description="Disordered" evidence="1">
    <location>
        <begin position="362"/>
        <end position="388"/>
    </location>
</feature>
<protein>
    <submittedName>
        <fullName evidence="2">Uncharacterized protein</fullName>
    </submittedName>
</protein>
<dbReference type="EMBL" id="MJBS01000049">
    <property type="protein sequence ID" value="OHE98144.1"/>
    <property type="molecule type" value="Genomic_DNA"/>
</dbReference>
<comment type="caution">
    <text evidence="2">The sequence shown here is derived from an EMBL/GenBank/DDBJ whole genome shotgun (WGS) entry which is preliminary data.</text>
</comment>
<dbReference type="OrthoDB" id="3922785at2759"/>
<evidence type="ECO:0000313" key="3">
    <source>
        <dbReference type="Proteomes" id="UP000176998"/>
    </source>
</evidence>